<evidence type="ECO:0000313" key="2">
    <source>
        <dbReference type="EMBL" id="GAA2377685.1"/>
    </source>
</evidence>
<dbReference type="EMBL" id="BAAARB010000007">
    <property type="protein sequence ID" value="GAA2377685.1"/>
    <property type="molecule type" value="Genomic_DNA"/>
</dbReference>
<evidence type="ECO:0000313" key="3">
    <source>
        <dbReference type="Proteomes" id="UP001501170"/>
    </source>
</evidence>
<evidence type="ECO:0000256" key="1">
    <source>
        <dbReference type="SAM" id="MobiDB-lite"/>
    </source>
</evidence>
<organism evidence="2 3">
    <name type="scientific">Gordonia cholesterolivorans</name>
    <dbReference type="NCBI Taxonomy" id="559625"/>
    <lineage>
        <taxon>Bacteria</taxon>
        <taxon>Bacillati</taxon>
        <taxon>Actinomycetota</taxon>
        <taxon>Actinomycetes</taxon>
        <taxon>Mycobacteriales</taxon>
        <taxon>Gordoniaceae</taxon>
        <taxon>Gordonia</taxon>
    </lineage>
</organism>
<dbReference type="SUPFAM" id="SSF52980">
    <property type="entry name" value="Restriction endonuclease-like"/>
    <property type="match status" value="1"/>
</dbReference>
<gene>
    <name evidence="2" type="ORF">GCM10009855_16420</name>
</gene>
<dbReference type="Gene3D" id="3.40.960.10">
    <property type="entry name" value="VSR Endonuclease"/>
    <property type="match status" value="1"/>
</dbReference>
<dbReference type="Proteomes" id="UP001501170">
    <property type="component" value="Unassembled WGS sequence"/>
</dbReference>
<sequence>MRLRAGWFALPAHDERAAAAVRDGGVLTCVDALRFHELWVPPGHCGLHLRRSTNLTGVNVACRPFGGSLRTATRAVDPVPVALAYAARCLSDEEWIAVGDSYLNLTGKTRADLRSELRGAGRTVERRIAKTDRRAQSGTESIARVRLRSAGFDVTVQPYVEGVGWADLRIGRLLIECDSVLHHATRTGYANDRRRDRRALVDGWLTLRLTYDDVLYGWDAVLADIKAVTARDRHRARSAKHRAMLQRSVLMSTGEGTSPEDGSDGTDLSTAVD</sequence>
<keyword evidence="3" id="KW-1185">Reference proteome</keyword>
<feature type="region of interest" description="Disordered" evidence="1">
    <location>
        <begin position="250"/>
        <end position="273"/>
    </location>
</feature>
<name>A0ABN3HEF9_9ACTN</name>
<dbReference type="InterPro" id="IPR011335">
    <property type="entry name" value="Restrct_endonuc-II-like"/>
</dbReference>
<comment type="caution">
    <text evidence="2">The sequence shown here is derived from an EMBL/GenBank/DDBJ whole genome shotgun (WGS) entry which is preliminary data.</text>
</comment>
<protein>
    <recommendedName>
        <fullName evidence="4">DUF559 domain-containing protein</fullName>
    </recommendedName>
</protein>
<reference evidence="2 3" key="1">
    <citation type="journal article" date="2019" name="Int. J. Syst. Evol. Microbiol.">
        <title>The Global Catalogue of Microorganisms (GCM) 10K type strain sequencing project: providing services to taxonomists for standard genome sequencing and annotation.</title>
        <authorList>
            <consortium name="The Broad Institute Genomics Platform"/>
            <consortium name="The Broad Institute Genome Sequencing Center for Infectious Disease"/>
            <person name="Wu L."/>
            <person name="Ma J."/>
        </authorList>
    </citation>
    <scope>NUCLEOTIDE SEQUENCE [LARGE SCALE GENOMIC DNA]</scope>
    <source>
        <strain evidence="2 3">JCM 16227</strain>
    </source>
</reference>
<accession>A0ABN3HEF9</accession>
<proteinExistence type="predicted"/>
<evidence type="ECO:0008006" key="4">
    <source>
        <dbReference type="Google" id="ProtNLM"/>
    </source>
</evidence>